<keyword evidence="1" id="KW-0378">Hydrolase</keyword>
<dbReference type="GO" id="GO:0005829">
    <property type="term" value="C:cytosol"/>
    <property type="evidence" value="ECO:0007669"/>
    <property type="project" value="TreeGrafter"/>
</dbReference>
<evidence type="ECO:0000313" key="2">
    <source>
        <dbReference type="Proteomes" id="UP000237000"/>
    </source>
</evidence>
<dbReference type="InterPro" id="IPR029058">
    <property type="entry name" value="AB_hydrolase_fold"/>
</dbReference>
<reference evidence="2" key="1">
    <citation type="submission" date="2016-06" db="EMBL/GenBank/DDBJ databases">
        <title>Parallel loss of symbiosis genes in relatives of nitrogen-fixing non-legume Parasponia.</title>
        <authorList>
            <person name="Van Velzen R."/>
            <person name="Holmer R."/>
            <person name="Bu F."/>
            <person name="Rutten L."/>
            <person name="Van Zeijl A."/>
            <person name="Liu W."/>
            <person name="Santuari L."/>
            <person name="Cao Q."/>
            <person name="Sharma T."/>
            <person name="Shen D."/>
            <person name="Roswanjaya Y."/>
            <person name="Wardhani T."/>
            <person name="Kalhor M.S."/>
            <person name="Jansen J."/>
            <person name="Van den Hoogen J."/>
            <person name="Gungor B."/>
            <person name="Hartog M."/>
            <person name="Hontelez J."/>
            <person name="Verver J."/>
            <person name="Yang W.-C."/>
            <person name="Schijlen E."/>
            <person name="Repin R."/>
            <person name="Schilthuizen M."/>
            <person name="Schranz E."/>
            <person name="Heidstra R."/>
            <person name="Miyata K."/>
            <person name="Fedorova E."/>
            <person name="Kohlen W."/>
            <person name="Bisseling T."/>
            <person name="Smit S."/>
            <person name="Geurts R."/>
        </authorList>
    </citation>
    <scope>NUCLEOTIDE SEQUENCE [LARGE SCALE GENOMIC DNA]</scope>
    <source>
        <strain evidence="2">cv. RG33-2</strain>
    </source>
</reference>
<dbReference type="GO" id="GO:0016787">
    <property type="term" value="F:hydrolase activity"/>
    <property type="evidence" value="ECO:0007669"/>
    <property type="project" value="UniProtKB-KW"/>
</dbReference>
<dbReference type="STRING" id="63057.A0A2P5AIX1"/>
<dbReference type="PANTHER" id="PTHR42886:SF53">
    <property type="entry name" value="ALPHA_BETA-HYDROLASES SUPERFAMILY PROTEIN"/>
    <property type="match status" value="1"/>
</dbReference>
<sequence>MADYIAIPSPTQNFRKLISSLFEQILKGSFAGFTSEVFSKIEKPKPIPIANGQGLAIAKLSIAVMWIHPYSYKESEGTFEYGNYQREADDLGAVIQHFSEANHVIIGILRHSKGGDAVLLYASRYHDIHTVVNVSERYDLKRGIVEHLGEDFMQRLKEKGYVDTKDRKIHGSEDEIIPVEDAYELTKALFRRATLLELIKEYHQAANDIQRLISILKTHRKIQRGINLTDSGHDIKKAYYKDALKYHSDKIPYFFNKLQTIFATITGPDLDPDGGASARLGSKNFDCGRTCLATFPDFSDHFSTGGQKISTPVENFRLGSNHHSKVVKQFDWGRNQWSKFSTGVRLTSDRSRTILTLVEYG</sequence>
<protein>
    <submittedName>
        <fullName evidence="1">Alpha/Beta hydrolase</fullName>
    </submittedName>
</protein>
<dbReference type="InterPro" id="IPR036869">
    <property type="entry name" value="J_dom_sf"/>
</dbReference>
<evidence type="ECO:0000313" key="1">
    <source>
        <dbReference type="EMBL" id="PON36474.1"/>
    </source>
</evidence>
<organism evidence="1 2">
    <name type="scientific">Trema orientale</name>
    <name type="common">Charcoal tree</name>
    <name type="synonym">Celtis orientalis</name>
    <dbReference type="NCBI Taxonomy" id="63057"/>
    <lineage>
        <taxon>Eukaryota</taxon>
        <taxon>Viridiplantae</taxon>
        <taxon>Streptophyta</taxon>
        <taxon>Embryophyta</taxon>
        <taxon>Tracheophyta</taxon>
        <taxon>Spermatophyta</taxon>
        <taxon>Magnoliopsida</taxon>
        <taxon>eudicotyledons</taxon>
        <taxon>Gunneridae</taxon>
        <taxon>Pentapetalae</taxon>
        <taxon>rosids</taxon>
        <taxon>fabids</taxon>
        <taxon>Rosales</taxon>
        <taxon>Cannabaceae</taxon>
        <taxon>Trema</taxon>
    </lineage>
</organism>
<dbReference type="EMBL" id="JXTC01000829">
    <property type="protein sequence ID" value="PON36474.1"/>
    <property type="molecule type" value="Genomic_DNA"/>
</dbReference>
<gene>
    <name evidence="1" type="ORF">TorRG33x02_349270</name>
</gene>
<dbReference type="OrthoDB" id="9988524at2759"/>
<comment type="caution">
    <text evidence="1">The sequence shown here is derived from an EMBL/GenBank/DDBJ whole genome shotgun (WGS) entry which is preliminary data.</text>
</comment>
<dbReference type="Gene3D" id="3.40.50.1820">
    <property type="entry name" value="alpha/beta hydrolase"/>
    <property type="match status" value="1"/>
</dbReference>
<dbReference type="SUPFAM" id="SSF53474">
    <property type="entry name" value="alpha/beta-Hydrolases"/>
    <property type="match status" value="1"/>
</dbReference>
<name>A0A2P5AIX1_TREOI</name>
<dbReference type="SUPFAM" id="SSF46565">
    <property type="entry name" value="Chaperone J-domain"/>
    <property type="match status" value="1"/>
</dbReference>
<proteinExistence type="predicted"/>
<dbReference type="Proteomes" id="UP000237000">
    <property type="component" value="Unassembled WGS sequence"/>
</dbReference>
<accession>A0A2P5AIX1</accession>
<keyword evidence="2" id="KW-1185">Reference proteome</keyword>
<dbReference type="InParanoid" id="A0A2P5AIX1"/>
<dbReference type="PANTHER" id="PTHR42886">
    <property type="entry name" value="RE40534P-RELATED"/>
    <property type="match status" value="1"/>
</dbReference>
<dbReference type="AlphaFoldDB" id="A0A2P5AIX1"/>